<feature type="transmembrane region" description="Helical" evidence="1">
    <location>
        <begin position="82"/>
        <end position="103"/>
    </location>
</feature>
<dbReference type="EMBL" id="CP049887">
    <property type="protein sequence ID" value="QIL48280.1"/>
    <property type="molecule type" value="Genomic_DNA"/>
</dbReference>
<accession>A0A6G8ATH5</accession>
<feature type="domain" description="DUF1648" evidence="2">
    <location>
        <begin position="150"/>
        <end position="197"/>
    </location>
</feature>
<dbReference type="InterPro" id="IPR043831">
    <property type="entry name" value="DUF5808"/>
</dbReference>
<feature type="transmembrane region" description="Helical" evidence="1">
    <location>
        <begin position="187"/>
        <end position="207"/>
    </location>
</feature>
<feature type="transmembrane region" description="Helical" evidence="1">
    <location>
        <begin position="270"/>
        <end position="292"/>
    </location>
</feature>
<organism evidence="4 5">
    <name type="scientific">Vagococcus hydrophili</name>
    <dbReference type="NCBI Taxonomy" id="2714947"/>
    <lineage>
        <taxon>Bacteria</taxon>
        <taxon>Bacillati</taxon>
        <taxon>Bacillota</taxon>
        <taxon>Bacilli</taxon>
        <taxon>Lactobacillales</taxon>
        <taxon>Enterococcaceae</taxon>
        <taxon>Vagococcus</taxon>
    </lineage>
</organism>
<keyword evidence="1" id="KW-0812">Transmembrane</keyword>
<protein>
    <submittedName>
        <fullName evidence="4">DUF1648 domain-containing protein</fullName>
    </submittedName>
</protein>
<evidence type="ECO:0000313" key="4">
    <source>
        <dbReference type="EMBL" id="QIL48280.1"/>
    </source>
</evidence>
<dbReference type="PANTHER" id="PTHR37810:SF9">
    <property type="entry name" value="MEMBRANE PROTEIN"/>
    <property type="match status" value="1"/>
</dbReference>
<feature type="transmembrane region" description="Helical" evidence="1">
    <location>
        <begin position="6"/>
        <end position="24"/>
    </location>
</feature>
<proteinExistence type="predicted"/>
<dbReference type="PANTHER" id="PTHR37810">
    <property type="entry name" value="IMMUNITY PROTEIN SDPI"/>
    <property type="match status" value="1"/>
</dbReference>
<feature type="transmembrane region" description="Helical" evidence="1">
    <location>
        <begin position="142"/>
        <end position="160"/>
    </location>
</feature>
<feature type="transmembrane region" description="Helical" evidence="1">
    <location>
        <begin position="239"/>
        <end position="264"/>
    </location>
</feature>
<feature type="domain" description="DUF5808" evidence="3">
    <location>
        <begin position="333"/>
        <end position="357"/>
    </location>
</feature>
<name>A0A6G8ATH5_9ENTE</name>
<feature type="transmembrane region" description="Helical" evidence="1">
    <location>
        <begin position="52"/>
        <end position="70"/>
    </location>
</feature>
<dbReference type="KEGG" id="vhy:G7082_07140"/>
<dbReference type="Proteomes" id="UP000501747">
    <property type="component" value="Chromosome"/>
</dbReference>
<evidence type="ECO:0000313" key="5">
    <source>
        <dbReference type="Proteomes" id="UP000501747"/>
    </source>
</evidence>
<dbReference type="GO" id="GO:0009636">
    <property type="term" value="P:response to toxic substance"/>
    <property type="evidence" value="ECO:0007669"/>
    <property type="project" value="TreeGrafter"/>
</dbReference>
<dbReference type="Pfam" id="PF19124">
    <property type="entry name" value="DUF5808"/>
    <property type="match status" value="1"/>
</dbReference>
<dbReference type="RefSeq" id="WP_166034428.1">
    <property type="nucleotide sequence ID" value="NZ_CP049887.1"/>
</dbReference>
<keyword evidence="1" id="KW-1133">Transmembrane helix</keyword>
<gene>
    <name evidence="4" type="ORF">G7082_07140</name>
</gene>
<feature type="transmembrane region" description="Helical" evidence="1">
    <location>
        <begin position="351"/>
        <end position="374"/>
    </location>
</feature>
<dbReference type="InterPro" id="IPR012867">
    <property type="entry name" value="DUF1648"/>
</dbReference>
<dbReference type="AlphaFoldDB" id="A0A6G8ATH5"/>
<keyword evidence="1" id="KW-0472">Membrane</keyword>
<dbReference type="Pfam" id="PF07853">
    <property type="entry name" value="DUF1648"/>
    <property type="match status" value="1"/>
</dbReference>
<keyword evidence="5" id="KW-1185">Reference proteome</keyword>
<reference evidence="4 5" key="1">
    <citation type="submission" date="2020-03" db="EMBL/GenBank/DDBJ databases">
        <title>Vagococcus sp. nov., isolated from beetles.</title>
        <authorList>
            <person name="Hyun D.-W."/>
            <person name="Bae J.-W."/>
        </authorList>
    </citation>
    <scope>NUCLEOTIDE SEQUENCE [LARGE SCALE GENOMIC DNA]</scope>
    <source>
        <strain evidence="4 5">HDW17B</strain>
    </source>
</reference>
<evidence type="ECO:0000259" key="2">
    <source>
        <dbReference type="Pfam" id="PF07853"/>
    </source>
</evidence>
<sequence length="375" mass="42610">MFDLIQLVILNLMIGVLLGITPFISHESLPFGVGLSLDDHTRDIVKHQKKSYLMLNIGISLLLTLIILVVGLTQNELKLEQLVYLSIGGLFIQIIVSLVVYVIKNKQLLQLKKELGRDNHSSQKVVVDLSFRDQKLVFPTSYLIILNLVFIAVTVLYTVFHYQDIPATFVTKWDTNMNPVQWSQKSWLTVLGIPMMQVFIASVMGIANHSFLKAKQRLDVNNPEVSAAQNKAFRKKSSLMNFIISVIAQILLMFVQFSTVFQIIEPETTMIASIIFTVLLVGMVIWVSAVYGQGGSRLKKVRLNNESIDLKEITQTFEDDTHWKWGLFYYNAEDPSVWVEKRMGLGVTTNFARWQTWVFLGSILIIPIVVVLVMS</sequence>
<evidence type="ECO:0000256" key="1">
    <source>
        <dbReference type="SAM" id="Phobius"/>
    </source>
</evidence>
<evidence type="ECO:0000259" key="3">
    <source>
        <dbReference type="Pfam" id="PF19124"/>
    </source>
</evidence>